<protein>
    <submittedName>
        <fullName evidence="1">Uncharacterized protein</fullName>
    </submittedName>
</protein>
<dbReference type="EMBL" id="LNGC01000001">
    <property type="protein sequence ID" value="KYC53843.1"/>
    <property type="molecule type" value="Genomic_DNA"/>
</dbReference>
<sequence>MSNFEAGNKIFEWIGQKVDITLKKGGFEGVKITEVLRNKLTLKPSTVYFVTNDGKKGFVNFEDIRYCLEAGDPMEEVNNPESLGREIKGVKTYNRG</sequence>
<evidence type="ECO:0000313" key="2">
    <source>
        <dbReference type="Proteomes" id="UP000075398"/>
    </source>
</evidence>
<gene>
    <name evidence="1" type="ORF">AMQ22_00042</name>
</gene>
<evidence type="ECO:0000313" key="1">
    <source>
        <dbReference type="EMBL" id="KYC53843.1"/>
    </source>
</evidence>
<organism evidence="1 2">
    <name type="scientific">Candidatus Methanofastidiosum methylothiophilum</name>
    <dbReference type="NCBI Taxonomy" id="1705564"/>
    <lineage>
        <taxon>Archaea</taxon>
        <taxon>Methanobacteriati</taxon>
        <taxon>Methanobacteriota</taxon>
        <taxon>Stenosarchaea group</taxon>
        <taxon>Candidatus Methanofastidiosia</taxon>
        <taxon>Candidatus Methanofastidiosales</taxon>
        <taxon>Candidatus Methanofastidiosaceae</taxon>
        <taxon>Candidatus Methanofastidiosum</taxon>
    </lineage>
</organism>
<accession>A0A150J9A0</accession>
<dbReference type="AlphaFoldDB" id="A0A150J9A0"/>
<comment type="caution">
    <text evidence="1">The sequence shown here is derived from an EMBL/GenBank/DDBJ whole genome shotgun (WGS) entry which is preliminary data.</text>
</comment>
<dbReference type="Proteomes" id="UP000075398">
    <property type="component" value="Unassembled WGS sequence"/>
</dbReference>
<name>A0A150J9A0_9EURY</name>
<proteinExistence type="predicted"/>
<reference evidence="1 2" key="1">
    <citation type="journal article" date="2016" name="ISME J.">
        <title>Chasing the elusive Euryarchaeota class WSA2: genomes reveal a uniquely fastidious methyl-reducing methanogen.</title>
        <authorList>
            <person name="Nobu M.K."/>
            <person name="Narihiro T."/>
            <person name="Kuroda K."/>
            <person name="Mei R."/>
            <person name="Liu W.T."/>
        </authorList>
    </citation>
    <scope>NUCLEOTIDE SEQUENCE [LARGE SCALE GENOMIC DNA]</scope>
    <source>
        <strain evidence="1">U1lsi0528_Bin055</strain>
    </source>
</reference>